<sequence length="236" mass="27364">MPPLPDQGLRYVKQGRVEETNVFIFSLYLDPASGYLDEIQRPSCGLAHEIVAKLNEIANTNGNLVIVATSHSTSFLCETSKTCPLVRFVNAGEIIQNGRITKIGLPPKWPSFHDKIKTEFQNHERYEAHKTLFDEKIDWKGEPHLFHIFPREEVLLSRAEWEIFLDVVEKARSKEWKTSAAYDSIVVQAIHDATDHAMYVFHDEGYDVDPDELRTWKNKLTNRIRWPPRYLKLLCD</sequence>
<dbReference type="GeneID" id="25308780"/>
<evidence type="ECO:0000313" key="2">
    <source>
        <dbReference type="Proteomes" id="UP000053029"/>
    </source>
</evidence>
<reference evidence="1 2" key="1">
    <citation type="submission" date="2015-01" db="EMBL/GenBank/DDBJ databases">
        <title>The Genome Sequence of Fonsecaea pedrosoi CBS 271.37.</title>
        <authorList>
            <consortium name="The Broad Institute Genomics Platform"/>
            <person name="Cuomo C."/>
            <person name="de Hoog S."/>
            <person name="Gorbushina A."/>
            <person name="Stielow B."/>
            <person name="Teixiera M."/>
            <person name="Abouelleil A."/>
            <person name="Chapman S.B."/>
            <person name="Priest M."/>
            <person name="Young S.K."/>
            <person name="Wortman J."/>
            <person name="Nusbaum C."/>
            <person name="Birren B."/>
        </authorList>
    </citation>
    <scope>NUCLEOTIDE SEQUENCE [LARGE SCALE GENOMIC DNA]</scope>
    <source>
        <strain evidence="1 2">CBS 271.37</strain>
    </source>
</reference>
<dbReference type="Proteomes" id="UP000053029">
    <property type="component" value="Unassembled WGS sequence"/>
</dbReference>
<dbReference type="AlphaFoldDB" id="A0A0D2DGN1"/>
<dbReference type="HOGENOM" id="CLU_1175456_0_0_1"/>
<dbReference type="EMBL" id="KN846974">
    <property type="protein sequence ID" value="KIW76846.1"/>
    <property type="molecule type" value="Genomic_DNA"/>
</dbReference>
<keyword evidence="2" id="KW-1185">Reference proteome</keyword>
<dbReference type="VEuPathDB" id="FungiDB:Z517_09290"/>
<accession>A0A0D2DGN1</accession>
<organism evidence="1 2">
    <name type="scientific">Fonsecaea pedrosoi CBS 271.37</name>
    <dbReference type="NCBI Taxonomy" id="1442368"/>
    <lineage>
        <taxon>Eukaryota</taxon>
        <taxon>Fungi</taxon>
        <taxon>Dikarya</taxon>
        <taxon>Ascomycota</taxon>
        <taxon>Pezizomycotina</taxon>
        <taxon>Eurotiomycetes</taxon>
        <taxon>Chaetothyriomycetidae</taxon>
        <taxon>Chaetothyriales</taxon>
        <taxon>Herpotrichiellaceae</taxon>
        <taxon>Fonsecaea</taxon>
    </lineage>
</organism>
<evidence type="ECO:0000313" key="1">
    <source>
        <dbReference type="EMBL" id="KIW76846.1"/>
    </source>
</evidence>
<dbReference type="RefSeq" id="XP_013280654.1">
    <property type="nucleotide sequence ID" value="XM_013425200.1"/>
</dbReference>
<gene>
    <name evidence="1" type="ORF">Z517_09290</name>
</gene>
<protein>
    <submittedName>
        <fullName evidence="1">Uncharacterized protein</fullName>
    </submittedName>
</protein>
<proteinExistence type="predicted"/>
<name>A0A0D2DGN1_9EURO</name>